<comment type="caution">
    <text evidence="2">The sequence shown here is derived from an EMBL/GenBank/DDBJ whole genome shotgun (WGS) entry which is preliminary data.</text>
</comment>
<keyword evidence="3" id="KW-1185">Reference proteome</keyword>
<dbReference type="EMBL" id="BQNB010011489">
    <property type="protein sequence ID" value="GJS91235.1"/>
    <property type="molecule type" value="Genomic_DNA"/>
</dbReference>
<evidence type="ECO:0000313" key="2">
    <source>
        <dbReference type="EMBL" id="GJS91235.1"/>
    </source>
</evidence>
<evidence type="ECO:0000256" key="1">
    <source>
        <dbReference type="SAM" id="MobiDB-lite"/>
    </source>
</evidence>
<gene>
    <name evidence="2" type="ORF">Tco_0773871</name>
</gene>
<protein>
    <submittedName>
        <fullName evidence="2">Uncharacterized protein</fullName>
    </submittedName>
</protein>
<evidence type="ECO:0000313" key="3">
    <source>
        <dbReference type="Proteomes" id="UP001151760"/>
    </source>
</evidence>
<reference evidence="2" key="1">
    <citation type="journal article" date="2022" name="Int. J. Mol. Sci.">
        <title>Draft Genome of Tanacetum Coccineum: Genomic Comparison of Closely Related Tanacetum-Family Plants.</title>
        <authorList>
            <person name="Yamashiro T."/>
            <person name="Shiraishi A."/>
            <person name="Nakayama K."/>
            <person name="Satake H."/>
        </authorList>
    </citation>
    <scope>NUCLEOTIDE SEQUENCE</scope>
</reference>
<organism evidence="2 3">
    <name type="scientific">Tanacetum coccineum</name>
    <dbReference type="NCBI Taxonomy" id="301880"/>
    <lineage>
        <taxon>Eukaryota</taxon>
        <taxon>Viridiplantae</taxon>
        <taxon>Streptophyta</taxon>
        <taxon>Embryophyta</taxon>
        <taxon>Tracheophyta</taxon>
        <taxon>Spermatophyta</taxon>
        <taxon>Magnoliopsida</taxon>
        <taxon>eudicotyledons</taxon>
        <taxon>Gunneridae</taxon>
        <taxon>Pentapetalae</taxon>
        <taxon>asterids</taxon>
        <taxon>campanulids</taxon>
        <taxon>Asterales</taxon>
        <taxon>Asteraceae</taxon>
        <taxon>Asteroideae</taxon>
        <taxon>Anthemideae</taxon>
        <taxon>Anthemidinae</taxon>
        <taxon>Tanacetum</taxon>
    </lineage>
</organism>
<name>A0ABQ4ZMU6_9ASTR</name>
<dbReference type="Proteomes" id="UP001151760">
    <property type="component" value="Unassembled WGS sequence"/>
</dbReference>
<feature type="region of interest" description="Disordered" evidence="1">
    <location>
        <begin position="140"/>
        <end position="168"/>
    </location>
</feature>
<sequence>MLGPNSCLLFVMSSITDIRSVLTQKALNFFCETFHIPDEVHPQLPSPNQTIHEMPTGKIEIDLLSFIRTADPTNVRIGERQRGEDKPKLLDTTVGHHRWTCDSASGGGGHDVNIMPATEITDTVAETVIPLQPRRLKKRKNIAADAGGPSHPPKKLREDHETPSGVSVGGMSRSAVQRFLVGAVQNAEVRGGVIPTLPFVTSYVSATPKHEDRDHTDSVVGANLWTIIPVQRFVISLDFSHHSDANIAEVEVDSFAKPSIPLMTVTTTVTSTIDPATTVKEKFVRSSVFGGGSSSAGGADHTVDGFSNLTGSDFIVGGIRTVISPDTDLQKVYVPQWSVTNGSRLDDGRACREIVDGFAPPKFFASIRRMDHDQLFMEFNVGAARQISLSVEVRMHVEYNIRERMRLNYVAEEKNSLLKTKDEEIEIVLRGGLLFLLLLFTAVDKVGTDPDNMEKVKASLPKSRRVA</sequence>
<proteinExistence type="predicted"/>
<reference evidence="2" key="2">
    <citation type="submission" date="2022-01" db="EMBL/GenBank/DDBJ databases">
        <authorList>
            <person name="Yamashiro T."/>
            <person name="Shiraishi A."/>
            <person name="Satake H."/>
            <person name="Nakayama K."/>
        </authorList>
    </citation>
    <scope>NUCLEOTIDE SEQUENCE</scope>
</reference>
<accession>A0ABQ4ZMU6</accession>